<proteinExistence type="predicted"/>
<dbReference type="EMBL" id="UINC01113184">
    <property type="protein sequence ID" value="SVC82622.1"/>
    <property type="molecule type" value="Genomic_DNA"/>
</dbReference>
<protein>
    <submittedName>
        <fullName evidence="1">Uncharacterized protein</fullName>
    </submittedName>
</protein>
<organism evidence="1">
    <name type="scientific">marine metagenome</name>
    <dbReference type="NCBI Taxonomy" id="408172"/>
    <lineage>
        <taxon>unclassified sequences</taxon>
        <taxon>metagenomes</taxon>
        <taxon>ecological metagenomes</taxon>
    </lineage>
</organism>
<accession>A0A382QDF3</accession>
<sequence length="23" mass="2630">RMNDLPMSPDKILEALWAKEASN</sequence>
<dbReference type="AlphaFoldDB" id="A0A382QDF3"/>
<gene>
    <name evidence="1" type="ORF">METZ01_LOCUS335476</name>
</gene>
<reference evidence="1" key="1">
    <citation type="submission" date="2018-05" db="EMBL/GenBank/DDBJ databases">
        <authorList>
            <person name="Lanie J.A."/>
            <person name="Ng W.-L."/>
            <person name="Kazmierczak K.M."/>
            <person name="Andrzejewski T.M."/>
            <person name="Davidsen T.M."/>
            <person name="Wayne K.J."/>
            <person name="Tettelin H."/>
            <person name="Glass J.I."/>
            <person name="Rusch D."/>
            <person name="Podicherti R."/>
            <person name="Tsui H.-C.T."/>
            <person name="Winkler M.E."/>
        </authorList>
    </citation>
    <scope>NUCLEOTIDE SEQUENCE</scope>
</reference>
<feature type="non-terminal residue" evidence="1">
    <location>
        <position position="1"/>
    </location>
</feature>
<name>A0A382QDF3_9ZZZZ</name>
<evidence type="ECO:0000313" key="1">
    <source>
        <dbReference type="EMBL" id="SVC82622.1"/>
    </source>
</evidence>